<feature type="transmembrane region" description="Helical" evidence="1">
    <location>
        <begin position="6"/>
        <end position="23"/>
    </location>
</feature>
<reference evidence="2" key="1">
    <citation type="submission" date="2020-02" db="EMBL/GenBank/DDBJ databases">
        <authorList>
            <person name="Meier V. D."/>
        </authorList>
    </citation>
    <scope>NUCLEOTIDE SEQUENCE</scope>
    <source>
        <strain evidence="2">AVDCRST_MAG82</strain>
    </source>
</reference>
<evidence type="ECO:0000256" key="1">
    <source>
        <dbReference type="SAM" id="Phobius"/>
    </source>
</evidence>
<protein>
    <submittedName>
        <fullName evidence="2">Uncharacterized protein</fullName>
    </submittedName>
</protein>
<sequence length="61" mass="6764">MTYDVILAGLGGMGSAYGFAVRGRRVLGLERYRPRLADLAIDGSTRHPTDLFSPNRLAVRW</sequence>
<gene>
    <name evidence="2" type="ORF">AVDCRST_MAG82-2126</name>
</gene>
<dbReference type="EMBL" id="CADCVA010000294">
    <property type="protein sequence ID" value="CAA9431271.1"/>
    <property type="molecule type" value="Genomic_DNA"/>
</dbReference>
<dbReference type="AlphaFoldDB" id="A0A6J4Q903"/>
<name>A0A6J4Q903_9ACTN</name>
<evidence type="ECO:0000313" key="2">
    <source>
        <dbReference type="EMBL" id="CAA9431271.1"/>
    </source>
</evidence>
<dbReference type="InterPro" id="IPR036188">
    <property type="entry name" value="FAD/NAD-bd_sf"/>
</dbReference>
<keyword evidence="1" id="KW-0812">Transmembrane</keyword>
<organism evidence="2">
    <name type="scientific">uncultured Rubrobacteraceae bacterium</name>
    <dbReference type="NCBI Taxonomy" id="349277"/>
    <lineage>
        <taxon>Bacteria</taxon>
        <taxon>Bacillati</taxon>
        <taxon>Actinomycetota</taxon>
        <taxon>Rubrobacteria</taxon>
        <taxon>Rubrobacterales</taxon>
        <taxon>Rubrobacteraceae</taxon>
        <taxon>environmental samples</taxon>
    </lineage>
</organism>
<keyword evidence="1" id="KW-1133">Transmembrane helix</keyword>
<accession>A0A6J4Q903</accession>
<keyword evidence="1" id="KW-0472">Membrane</keyword>
<dbReference type="Gene3D" id="3.50.50.60">
    <property type="entry name" value="FAD/NAD(P)-binding domain"/>
    <property type="match status" value="1"/>
</dbReference>
<proteinExistence type="predicted"/>